<keyword evidence="1" id="KW-0238">DNA-binding</keyword>
<keyword evidence="2" id="KW-0233">DNA recombination</keyword>
<evidence type="ECO:0000256" key="2">
    <source>
        <dbReference type="ARBA" id="ARBA00023172"/>
    </source>
</evidence>
<accession>A0A1H0FRE2</accession>
<dbReference type="Proteomes" id="UP000199651">
    <property type="component" value="Unassembled WGS sequence"/>
</dbReference>
<evidence type="ECO:0000259" key="3">
    <source>
        <dbReference type="PROSITE" id="PS51737"/>
    </source>
</evidence>
<dbReference type="PANTHER" id="PTHR30461:SF2">
    <property type="entry name" value="SERINE RECOMBINASE PINE-RELATED"/>
    <property type="match status" value="1"/>
</dbReference>
<dbReference type="PROSITE" id="PS51737">
    <property type="entry name" value="RECOMBINASE_DNA_BIND"/>
    <property type="match status" value="1"/>
</dbReference>
<sequence>MDAQVINEGRHQGGRAPYGYVVVDGGPHPNPRKAAEGFRLRLLAIDEPSAEAVRRIFSEYLDGAGDRAIAAGLNRDGIPCPSARRPDQNRHRLADGWQGSTIRAILENPRYTGYAVFGRWVKHETLVNPDDVAAGHVVRFRRSAPERIVRSREQAHPEIVSVEVFTQAQLIRRSRGSGGMRGIAKLERTRTGGKRPYLLRGLMRCGVCLRKMQAEGIRNGVYYRCIARTLTPGSAALADHPKTVNLREDHVVPALNKWLGTRFSRDNVEGTVAELIGSQDATVETGKHESAKQRLADAKTRLKRHTAAIAAGVDPAALVEAINEAQADREAAQAELAATPAEPTISEAEVRALVDKLGDVGTKIETARPERLPDIYAEMGLELRFEQKERAVYVTARPRVFNDCVREGVPNTQNRAISREENITVCHNCSVAETNWFDPLRDIARTATCSRRHARASCGSVRCP</sequence>
<dbReference type="RefSeq" id="WP_091369311.1">
    <property type="nucleotide sequence ID" value="NZ_FNDV01000003.1"/>
</dbReference>
<evidence type="ECO:0000256" key="1">
    <source>
        <dbReference type="ARBA" id="ARBA00023125"/>
    </source>
</evidence>
<dbReference type="GO" id="GO:0000150">
    <property type="term" value="F:DNA strand exchange activity"/>
    <property type="evidence" value="ECO:0007669"/>
    <property type="project" value="InterPro"/>
</dbReference>
<reference evidence="5" key="1">
    <citation type="submission" date="2016-10" db="EMBL/GenBank/DDBJ databases">
        <authorList>
            <person name="Varghese N."/>
            <person name="Submissions S."/>
        </authorList>
    </citation>
    <scope>NUCLEOTIDE SEQUENCE [LARGE SCALE GENOMIC DNA]</scope>
    <source>
        <strain evidence="5">IBRC-M 10655</strain>
    </source>
</reference>
<evidence type="ECO:0000313" key="4">
    <source>
        <dbReference type="EMBL" id="SDN97226.1"/>
    </source>
</evidence>
<name>A0A1H0FRE2_9PSEU</name>
<gene>
    <name evidence="4" type="ORF">SAMN05192558_101479</name>
</gene>
<feature type="domain" description="Recombinase" evidence="3">
    <location>
        <begin position="17"/>
        <end position="178"/>
    </location>
</feature>
<dbReference type="EMBL" id="FNJB01000001">
    <property type="protein sequence ID" value="SDN97226.1"/>
    <property type="molecule type" value="Genomic_DNA"/>
</dbReference>
<dbReference type="InterPro" id="IPR011109">
    <property type="entry name" value="DNA_bind_recombinase_dom"/>
</dbReference>
<dbReference type="OrthoDB" id="3372479at2"/>
<dbReference type="Pfam" id="PF07508">
    <property type="entry name" value="Recombinase"/>
    <property type="match status" value="1"/>
</dbReference>
<dbReference type="AlphaFoldDB" id="A0A1H0FRE2"/>
<dbReference type="GO" id="GO:0003677">
    <property type="term" value="F:DNA binding"/>
    <property type="evidence" value="ECO:0007669"/>
    <property type="project" value="UniProtKB-KW"/>
</dbReference>
<organism evidence="4 5">
    <name type="scientific">Actinokineospora alba</name>
    <dbReference type="NCBI Taxonomy" id="504798"/>
    <lineage>
        <taxon>Bacteria</taxon>
        <taxon>Bacillati</taxon>
        <taxon>Actinomycetota</taxon>
        <taxon>Actinomycetes</taxon>
        <taxon>Pseudonocardiales</taxon>
        <taxon>Pseudonocardiaceae</taxon>
        <taxon>Actinokineospora</taxon>
    </lineage>
</organism>
<proteinExistence type="predicted"/>
<dbReference type="Gene3D" id="3.90.1750.20">
    <property type="entry name" value="Putative Large Serine Recombinase, Chain B, Domain 2"/>
    <property type="match status" value="1"/>
</dbReference>
<evidence type="ECO:0000313" key="5">
    <source>
        <dbReference type="Proteomes" id="UP000199651"/>
    </source>
</evidence>
<dbReference type="PANTHER" id="PTHR30461">
    <property type="entry name" value="DNA-INVERTASE FROM LAMBDOID PROPHAGE"/>
    <property type="match status" value="1"/>
</dbReference>
<keyword evidence="5" id="KW-1185">Reference proteome</keyword>
<dbReference type="STRING" id="504798.SAMN05421871_103392"/>
<protein>
    <submittedName>
        <fullName evidence="4">Recombinase</fullName>
    </submittedName>
</protein>
<dbReference type="InterPro" id="IPR050639">
    <property type="entry name" value="SSR_resolvase"/>
</dbReference>
<dbReference type="InterPro" id="IPR038109">
    <property type="entry name" value="DNA_bind_recomb_sf"/>
</dbReference>